<organism evidence="2 3">
    <name type="scientific">Azospira inquinata</name>
    <dbReference type="NCBI Taxonomy" id="2785627"/>
    <lineage>
        <taxon>Bacteria</taxon>
        <taxon>Pseudomonadati</taxon>
        <taxon>Pseudomonadota</taxon>
        <taxon>Betaproteobacteria</taxon>
        <taxon>Rhodocyclales</taxon>
        <taxon>Rhodocyclaceae</taxon>
        <taxon>Azospira</taxon>
    </lineage>
</organism>
<proteinExistence type="predicted"/>
<dbReference type="Pfam" id="PF00581">
    <property type="entry name" value="Rhodanese"/>
    <property type="match status" value="1"/>
</dbReference>
<protein>
    <submittedName>
        <fullName evidence="2">Rhodanese-like domain-containing protein</fullName>
    </submittedName>
</protein>
<dbReference type="EMBL" id="CP064782">
    <property type="protein sequence ID" value="QWT50438.1"/>
    <property type="molecule type" value="Genomic_DNA"/>
</dbReference>
<dbReference type="CDD" id="cd01522">
    <property type="entry name" value="RHOD_1"/>
    <property type="match status" value="1"/>
</dbReference>
<dbReference type="PANTHER" id="PTHR45431:SF3">
    <property type="entry name" value="RHODANESE-LIKE DOMAIN-CONTAINING PROTEIN 15, CHLOROPLASTIC"/>
    <property type="match status" value="1"/>
</dbReference>
<evidence type="ECO:0000313" key="2">
    <source>
        <dbReference type="EMBL" id="QWT50438.1"/>
    </source>
</evidence>
<dbReference type="KEGG" id="aiq:Azoinq_02040"/>
<dbReference type="InterPro" id="IPR001763">
    <property type="entry name" value="Rhodanese-like_dom"/>
</dbReference>
<feature type="domain" description="Rhodanese" evidence="1">
    <location>
        <begin position="36"/>
        <end position="135"/>
    </location>
</feature>
<dbReference type="AlphaFoldDB" id="A0A975SQ75"/>
<sequence>MEEDIILARARARGEAEQLPYAGALLPEEAWLLLKLRPDARLVDIRSRPEWELVGRVPGALEVEFMEYPDWTEHPDFLPRLRQEVAPDALVFLLCRSGQRSHRAATQLARAGYRQCFNVLEGFEGDKDGRGQRTVNGWRNKQLPWRQ</sequence>
<dbReference type="PANTHER" id="PTHR45431">
    <property type="entry name" value="RHODANESE-LIKE DOMAIN-CONTAINING PROTEIN 15, CHLOROPLASTIC"/>
    <property type="match status" value="1"/>
</dbReference>
<dbReference type="SMART" id="SM00450">
    <property type="entry name" value="RHOD"/>
    <property type="match status" value="1"/>
</dbReference>
<name>A0A975SQ75_9RHOO</name>
<reference evidence="2" key="1">
    <citation type="submission" date="2020-11" db="EMBL/GenBank/DDBJ databases">
        <title>Azospira inquinata sp. nov.</title>
        <authorList>
            <person name="Moe W.M."/>
            <person name="Mikes M.C."/>
        </authorList>
    </citation>
    <scope>NUCLEOTIDE SEQUENCE</scope>
    <source>
        <strain evidence="2">Azo-3</strain>
    </source>
</reference>
<evidence type="ECO:0000259" key="1">
    <source>
        <dbReference type="PROSITE" id="PS50206"/>
    </source>
</evidence>
<gene>
    <name evidence="2" type="ORF">Azoinq_02040</name>
</gene>
<dbReference type="Proteomes" id="UP000683428">
    <property type="component" value="Chromosome"/>
</dbReference>
<dbReference type="PROSITE" id="PS50206">
    <property type="entry name" value="RHODANESE_3"/>
    <property type="match status" value="1"/>
</dbReference>
<keyword evidence="3" id="KW-1185">Reference proteome</keyword>
<accession>A0A975SQ75</accession>
<dbReference type="InterPro" id="IPR052367">
    <property type="entry name" value="Thiosulfate_ST/Rhodanese-like"/>
</dbReference>
<evidence type="ECO:0000313" key="3">
    <source>
        <dbReference type="Proteomes" id="UP000683428"/>
    </source>
</evidence>